<protein>
    <submittedName>
        <fullName evidence="1">Uncharacterized protein</fullName>
    </submittedName>
</protein>
<dbReference type="Proteomes" id="UP001190700">
    <property type="component" value="Unassembled WGS sequence"/>
</dbReference>
<comment type="caution">
    <text evidence="1">The sequence shown here is derived from an EMBL/GenBank/DDBJ whole genome shotgun (WGS) entry which is preliminary data.</text>
</comment>
<evidence type="ECO:0000313" key="1">
    <source>
        <dbReference type="EMBL" id="KAK3233833.1"/>
    </source>
</evidence>
<proteinExistence type="predicted"/>
<name>A0AAE0BC09_9CHLO</name>
<organism evidence="1 2">
    <name type="scientific">Cymbomonas tetramitiformis</name>
    <dbReference type="NCBI Taxonomy" id="36881"/>
    <lineage>
        <taxon>Eukaryota</taxon>
        <taxon>Viridiplantae</taxon>
        <taxon>Chlorophyta</taxon>
        <taxon>Pyramimonadophyceae</taxon>
        <taxon>Pyramimonadales</taxon>
        <taxon>Pyramimonadaceae</taxon>
        <taxon>Cymbomonas</taxon>
    </lineage>
</organism>
<gene>
    <name evidence="1" type="ORF">CYMTET_55894</name>
</gene>
<dbReference type="AlphaFoldDB" id="A0AAE0BC09"/>
<keyword evidence="2" id="KW-1185">Reference proteome</keyword>
<accession>A0AAE0BC09</accession>
<reference evidence="1 2" key="1">
    <citation type="journal article" date="2015" name="Genome Biol. Evol.">
        <title>Comparative Genomics of a Bacterivorous Green Alga Reveals Evolutionary Causalities and Consequences of Phago-Mixotrophic Mode of Nutrition.</title>
        <authorList>
            <person name="Burns J.A."/>
            <person name="Paasch A."/>
            <person name="Narechania A."/>
            <person name="Kim E."/>
        </authorList>
    </citation>
    <scope>NUCLEOTIDE SEQUENCE [LARGE SCALE GENOMIC DNA]</scope>
    <source>
        <strain evidence="1 2">PLY_AMNH</strain>
    </source>
</reference>
<dbReference type="EMBL" id="LGRX02035619">
    <property type="protein sequence ID" value="KAK3233833.1"/>
    <property type="molecule type" value="Genomic_DNA"/>
</dbReference>
<evidence type="ECO:0000313" key="2">
    <source>
        <dbReference type="Proteomes" id="UP001190700"/>
    </source>
</evidence>
<sequence length="223" mass="24653">MAQAFEMQPTYSSVCVTEGVDAGNRGRCDCHPGQANANNFVSTDEDAAVCNLCGVVVQAYIMFHPVNRHEAVSEDHQGSYRESLGCSGPVYSVSSKERPPKRRRTNGACRVELKLEELKNDPTATLDAPQTYDKRLICVRDAWIEFIQNDSAGISAGAVEDFPKLIKLVYDGDFNNKILLNDMLHLCKTYLVGMPHVLAKLVVLRKAVKPRKGLKKGKRTLVA</sequence>